<reference evidence="2" key="1">
    <citation type="submission" date="2015-04" db="EMBL/GenBank/DDBJ databases">
        <title>The genome sequence of the plant pathogenic Rhizarian Plasmodiophora brassicae reveals insights in its biotrophic life cycle and the origin of chitin synthesis.</title>
        <authorList>
            <person name="Schwelm A."/>
            <person name="Fogelqvist J."/>
            <person name="Knaust A."/>
            <person name="Julke S."/>
            <person name="Lilja T."/>
            <person name="Dhandapani V."/>
            <person name="Bonilla-Rosso G."/>
            <person name="Karlsson M."/>
            <person name="Shevchenko A."/>
            <person name="Choi S.R."/>
            <person name="Kim H.G."/>
            <person name="Park J.Y."/>
            <person name="Lim Y.P."/>
            <person name="Ludwig-Muller J."/>
            <person name="Dixelius C."/>
        </authorList>
    </citation>
    <scope>NUCLEOTIDE SEQUENCE</scope>
    <source>
        <tissue evidence="2">Potato root galls</tissue>
    </source>
</reference>
<protein>
    <submittedName>
        <fullName evidence="2">Uncharacterized protein</fullName>
    </submittedName>
</protein>
<sequence>MFWATFANPAPDSHDIVDRIQHDWSPRLIQRSGNPSSNYSPSESSCGFPQAPAERPARPCRHYCRKSWASAGSSIFTGLIQPRKPDRDPSNEKAHLRFLGGRSGGGFRSDRCSDRMQLLLMMSPHCLTSECKLLLLLGESGLGQGSDLPTLAVRVGRHRLGAIAQ</sequence>
<organism evidence="2">
    <name type="scientific">Spongospora subterranea</name>
    <dbReference type="NCBI Taxonomy" id="70186"/>
    <lineage>
        <taxon>Eukaryota</taxon>
        <taxon>Sar</taxon>
        <taxon>Rhizaria</taxon>
        <taxon>Endomyxa</taxon>
        <taxon>Phytomyxea</taxon>
        <taxon>Plasmodiophorida</taxon>
        <taxon>Plasmodiophoridae</taxon>
        <taxon>Spongospora</taxon>
    </lineage>
</organism>
<feature type="non-terminal residue" evidence="2">
    <location>
        <position position="165"/>
    </location>
</feature>
<evidence type="ECO:0000313" key="2">
    <source>
        <dbReference type="EMBL" id="CRZ00546.1"/>
    </source>
</evidence>
<dbReference type="AlphaFoldDB" id="A0A0H5QGU9"/>
<evidence type="ECO:0000256" key="1">
    <source>
        <dbReference type="SAM" id="MobiDB-lite"/>
    </source>
</evidence>
<name>A0A0H5QGU9_9EUKA</name>
<feature type="region of interest" description="Disordered" evidence="1">
    <location>
        <begin position="28"/>
        <end position="56"/>
    </location>
</feature>
<feature type="compositionally biased region" description="Low complexity" evidence="1">
    <location>
        <begin position="32"/>
        <end position="45"/>
    </location>
</feature>
<proteinExistence type="predicted"/>
<dbReference type="EMBL" id="HACM01000104">
    <property type="protein sequence ID" value="CRZ00546.1"/>
    <property type="molecule type" value="Transcribed_RNA"/>
</dbReference>
<accession>A0A0H5QGU9</accession>